<comment type="caution">
    <text evidence="1">The sequence shown here is derived from an EMBL/GenBank/DDBJ whole genome shotgun (WGS) entry which is preliminary data.</text>
</comment>
<organism evidence="1 2">
    <name type="scientific">Saccharothrix lopnurensis</name>
    <dbReference type="NCBI Taxonomy" id="1670621"/>
    <lineage>
        <taxon>Bacteria</taxon>
        <taxon>Bacillati</taxon>
        <taxon>Actinomycetota</taxon>
        <taxon>Actinomycetes</taxon>
        <taxon>Pseudonocardiales</taxon>
        <taxon>Pseudonocardiaceae</taxon>
        <taxon>Saccharothrix</taxon>
    </lineage>
</organism>
<gene>
    <name evidence="1" type="ORF">ACFP3R_30005</name>
</gene>
<accession>A0ABW1PED7</accession>
<evidence type="ECO:0000313" key="2">
    <source>
        <dbReference type="Proteomes" id="UP001596220"/>
    </source>
</evidence>
<dbReference type="RefSeq" id="WP_380640815.1">
    <property type="nucleotide sequence ID" value="NZ_JBHSQO010000045.1"/>
</dbReference>
<reference evidence="2" key="1">
    <citation type="journal article" date="2019" name="Int. J. Syst. Evol. Microbiol.">
        <title>The Global Catalogue of Microorganisms (GCM) 10K type strain sequencing project: providing services to taxonomists for standard genome sequencing and annotation.</title>
        <authorList>
            <consortium name="The Broad Institute Genomics Platform"/>
            <consortium name="The Broad Institute Genome Sequencing Center for Infectious Disease"/>
            <person name="Wu L."/>
            <person name="Ma J."/>
        </authorList>
    </citation>
    <scope>NUCLEOTIDE SEQUENCE [LARGE SCALE GENOMIC DNA]</scope>
    <source>
        <strain evidence="2">CGMCC 4.7246</strain>
    </source>
</reference>
<name>A0ABW1PED7_9PSEU</name>
<proteinExistence type="predicted"/>
<sequence>MTEGPLTPSVDDSLVPLLMQTGTVASLLGNAAGWQKLAGALKQEFGDFAPGPDGPRYVNLCTIYYQPRSRAVVTDLEGDRLIELVAGAIAFLEMFMDHNGQWPYLRRQSWFADGDHVIAVDVNYYPDRSEYKAVPSFHKDSAGNNVFVNLIFDNQEPVEATEWFADVEEPSAKRREWQEKLLPPAHLAALDHARAVLKAGPEANAPVRGGISHGEHTYLSWVDDLVWHATPVAAKRVEYGAADALRAHQGLDAAPEGAFYWYDHQLGVYVFGIELLGTMAEGPGPHLRGWLADRGLKAQDLDVRTAHTAWRELYRGADGAQRLGEDAAERERTDWRVNGQYSVANAYDGRLAGSDQIEETPIGLSGRRRANSVEELAAVQAVAAANQGKPRSFIRTWVRVLPKDSEEIRKADVVF</sequence>
<protein>
    <submittedName>
        <fullName evidence="1">Uncharacterized protein</fullName>
    </submittedName>
</protein>
<dbReference type="EMBL" id="JBHSQO010000045">
    <property type="protein sequence ID" value="MFC6093526.1"/>
    <property type="molecule type" value="Genomic_DNA"/>
</dbReference>
<evidence type="ECO:0000313" key="1">
    <source>
        <dbReference type="EMBL" id="MFC6093526.1"/>
    </source>
</evidence>
<keyword evidence="2" id="KW-1185">Reference proteome</keyword>
<dbReference type="Proteomes" id="UP001596220">
    <property type="component" value="Unassembled WGS sequence"/>
</dbReference>